<dbReference type="InterPro" id="IPR010987">
    <property type="entry name" value="Glutathione-S-Trfase_C-like"/>
</dbReference>
<evidence type="ECO:0000259" key="2">
    <source>
        <dbReference type="PROSITE" id="PS50404"/>
    </source>
</evidence>
<keyword evidence="4" id="KW-0413">Isomerase</keyword>
<dbReference type="SFLD" id="SFLDG00358">
    <property type="entry name" value="Main_(cytGST)"/>
    <property type="match status" value="1"/>
</dbReference>
<dbReference type="Gene3D" id="3.40.30.10">
    <property type="entry name" value="Glutaredoxin"/>
    <property type="match status" value="1"/>
</dbReference>
<dbReference type="Proteomes" id="UP000199214">
    <property type="component" value="Unassembled WGS sequence"/>
</dbReference>
<comment type="similarity">
    <text evidence="1">Belongs to the GST superfamily. Zeta family.</text>
</comment>
<dbReference type="GO" id="GO:0004364">
    <property type="term" value="F:glutathione transferase activity"/>
    <property type="evidence" value="ECO:0007669"/>
    <property type="project" value="TreeGrafter"/>
</dbReference>
<organism evidence="4 5">
    <name type="scientific">Sphingomonas palmae</name>
    <dbReference type="NCBI Taxonomy" id="1855283"/>
    <lineage>
        <taxon>Bacteria</taxon>
        <taxon>Pseudomonadati</taxon>
        <taxon>Pseudomonadota</taxon>
        <taxon>Alphaproteobacteria</taxon>
        <taxon>Sphingomonadales</taxon>
        <taxon>Sphingomonadaceae</taxon>
        <taxon>Sphingomonas</taxon>
    </lineage>
</organism>
<accession>A0A1H7RUY5</accession>
<dbReference type="CDD" id="cd03042">
    <property type="entry name" value="GST_N_Zeta"/>
    <property type="match status" value="1"/>
</dbReference>
<evidence type="ECO:0000259" key="3">
    <source>
        <dbReference type="PROSITE" id="PS50405"/>
    </source>
</evidence>
<keyword evidence="5" id="KW-1185">Reference proteome</keyword>
<dbReference type="NCBIfam" id="TIGR01262">
    <property type="entry name" value="maiA"/>
    <property type="match status" value="1"/>
</dbReference>
<dbReference type="SUPFAM" id="SSF52833">
    <property type="entry name" value="Thioredoxin-like"/>
    <property type="match status" value="1"/>
</dbReference>
<evidence type="ECO:0000313" key="4">
    <source>
        <dbReference type="EMBL" id="SEL63829.1"/>
    </source>
</evidence>
<dbReference type="EMBL" id="FNZZ01000004">
    <property type="protein sequence ID" value="SEL63829.1"/>
    <property type="molecule type" value="Genomic_DNA"/>
</dbReference>
<dbReference type="STRING" id="1855283.SAMN05216382_2355"/>
<dbReference type="RefSeq" id="WP_093006484.1">
    <property type="nucleotide sequence ID" value="NZ_FNZZ01000004.1"/>
</dbReference>
<dbReference type="SFLD" id="SFLDS00019">
    <property type="entry name" value="Glutathione_Transferase_(cytos"/>
    <property type="match status" value="1"/>
</dbReference>
<feature type="domain" description="GST C-terminal" evidence="3">
    <location>
        <begin position="88"/>
        <end position="213"/>
    </location>
</feature>
<dbReference type="PANTHER" id="PTHR42673:SF4">
    <property type="entry name" value="MALEYLACETOACETATE ISOMERASE"/>
    <property type="match status" value="1"/>
</dbReference>
<name>A0A1H7RUY5_9SPHN</name>
<dbReference type="GO" id="GO:0016034">
    <property type="term" value="F:maleylacetoacetate isomerase activity"/>
    <property type="evidence" value="ECO:0007669"/>
    <property type="project" value="TreeGrafter"/>
</dbReference>
<dbReference type="CDD" id="cd03191">
    <property type="entry name" value="GST_C_Zeta"/>
    <property type="match status" value="1"/>
</dbReference>
<proteinExistence type="inferred from homology"/>
<evidence type="ECO:0000313" key="5">
    <source>
        <dbReference type="Proteomes" id="UP000199214"/>
    </source>
</evidence>
<dbReference type="GO" id="GO:0006559">
    <property type="term" value="P:L-phenylalanine catabolic process"/>
    <property type="evidence" value="ECO:0007669"/>
    <property type="project" value="TreeGrafter"/>
</dbReference>
<dbReference type="InterPro" id="IPR040079">
    <property type="entry name" value="Glutathione_S-Trfase"/>
</dbReference>
<dbReference type="PROSITE" id="PS50405">
    <property type="entry name" value="GST_CTER"/>
    <property type="match status" value="1"/>
</dbReference>
<dbReference type="AlphaFoldDB" id="A0A1H7RUY5"/>
<dbReference type="InterPro" id="IPR036282">
    <property type="entry name" value="Glutathione-S-Trfase_C_sf"/>
</dbReference>
<dbReference type="InterPro" id="IPR034330">
    <property type="entry name" value="GST_Zeta_C"/>
</dbReference>
<dbReference type="PANTHER" id="PTHR42673">
    <property type="entry name" value="MALEYLACETOACETATE ISOMERASE"/>
    <property type="match status" value="1"/>
</dbReference>
<dbReference type="InterPro" id="IPR036249">
    <property type="entry name" value="Thioredoxin-like_sf"/>
</dbReference>
<dbReference type="InterPro" id="IPR004045">
    <property type="entry name" value="Glutathione_S-Trfase_N"/>
</dbReference>
<dbReference type="InterPro" id="IPR005955">
    <property type="entry name" value="GST_Zeta"/>
</dbReference>
<gene>
    <name evidence="4" type="ORF">SAMN05216382_2355</name>
</gene>
<dbReference type="SUPFAM" id="SSF47616">
    <property type="entry name" value="GST C-terminal domain-like"/>
    <property type="match status" value="1"/>
</dbReference>
<feature type="domain" description="GST N-terminal" evidence="2">
    <location>
        <begin position="2"/>
        <end position="83"/>
    </location>
</feature>
<dbReference type="PROSITE" id="PS50404">
    <property type="entry name" value="GST_NTER"/>
    <property type="match status" value="1"/>
</dbReference>
<reference evidence="5" key="1">
    <citation type="submission" date="2016-10" db="EMBL/GenBank/DDBJ databases">
        <authorList>
            <person name="Varghese N."/>
            <person name="Submissions S."/>
        </authorList>
    </citation>
    <scope>NUCLEOTIDE SEQUENCE [LARGE SCALE GENOMIC DNA]</scope>
    <source>
        <strain evidence="5">JS21-1</strain>
    </source>
</reference>
<dbReference type="Gene3D" id="1.20.1050.10">
    <property type="match status" value="1"/>
</dbReference>
<dbReference type="GO" id="GO:0005737">
    <property type="term" value="C:cytoplasm"/>
    <property type="evidence" value="ECO:0007669"/>
    <property type="project" value="InterPro"/>
</dbReference>
<dbReference type="InterPro" id="IPR034333">
    <property type="entry name" value="GST_Zeta_N"/>
</dbReference>
<dbReference type="Pfam" id="PF13417">
    <property type="entry name" value="GST_N_3"/>
    <property type="match status" value="1"/>
</dbReference>
<evidence type="ECO:0000256" key="1">
    <source>
        <dbReference type="ARBA" id="ARBA00010007"/>
    </source>
</evidence>
<sequence>MSDIVLHDYWRSSAAYRVRICLNLKRVRYTSVAVNLLEGAQRGDANRAINPQGLVPTLVVDDHALTQSLAIIDWLDATFPEPAMVSGDPLTRSGQLARALVVAADIHPIDNLRVLKRLEQQFGADQAARDDWYRHWVIEGLTALEAMAADTPEGPFLGGQAPDIADLCLVPQLYNARRFEVPLSDMPRLCAADAAMAALPEVAAAHPDRVRPR</sequence>
<protein>
    <submittedName>
        <fullName evidence="4">Maleylacetoacetate isomerase</fullName>
    </submittedName>
</protein>
<dbReference type="GO" id="GO:0006749">
    <property type="term" value="P:glutathione metabolic process"/>
    <property type="evidence" value="ECO:0007669"/>
    <property type="project" value="TreeGrafter"/>
</dbReference>
<dbReference type="OrthoDB" id="509852at2"/>